<dbReference type="Proteomes" id="UP000027920">
    <property type="component" value="Unassembled WGS sequence"/>
</dbReference>
<dbReference type="VEuPathDB" id="FungiDB:A1O9_03819"/>
<dbReference type="InterPro" id="IPR011333">
    <property type="entry name" value="SKP1/BTB/POZ_sf"/>
</dbReference>
<feature type="region of interest" description="Disordered" evidence="1">
    <location>
        <begin position="1"/>
        <end position="21"/>
    </location>
</feature>
<feature type="compositionally biased region" description="Polar residues" evidence="1">
    <location>
        <begin position="95"/>
        <end position="112"/>
    </location>
</feature>
<reference evidence="2 3" key="1">
    <citation type="submission" date="2013-03" db="EMBL/GenBank/DDBJ databases">
        <title>The Genome Sequence of Exophiala aquamarina CBS 119918.</title>
        <authorList>
            <consortium name="The Broad Institute Genomics Platform"/>
            <person name="Cuomo C."/>
            <person name="de Hoog S."/>
            <person name="Gorbushina A."/>
            <person name="Walker B."/>
            <person name="Young S.K."/>
            <person name="Zeng Q."/>
            <person name="Gargeya S."/>
            <person name="Fitzgerald M."/>
            <person name="Haas B."/>
            <person name="Abouelleil A."/>
            <person name="Allen A.W."/>
            <person name="Alvarado L."/>
            <person name="Arachchi H.M."/>
            <person name="Berlin A.M."/>
            <person name="Chapman S.B."/>
            <person name="Gainer-Dewar J."/>
            <person name="Goldberg J."/>
            <person name="Griggs A."/>
            <person name="Gujja S."/>
            <person name="Hansen M."/>
            <person name="Howarth C."/>
            <person name="Imamovic A."/>
            <person name="Ireland A."/>
            <person name="Larimer J."/>
            <person name="McCowan C."/>
            <person name="Murphy C."/>
            <person name="Pearson M."/>
            <person name="Poon T.W."/>
            <person name="Priest M."/>
            <person name="Roberts A."/>
            <person name="Saif S."/>
            <person name="Shea T."/>
            <person name="Sisk P."/>
            <person name="Sykes S."/>
            <person name="Wortman J."/>
            <person name="Nusbaum C."/>
            <person name="Birren B."/>
        </authorList>
    </citation>
    <scope>NUCLEOTIDE SEQUENCE [LARGE SCALE GENOMIC DNA]</scope>
    <source>
        <strain evidence="2 3">CBS 119918</strain>
    </source>
</reference>
<dbReference type="OrthoDB" id="5329403at2759"/>
<dbReference type="GeneID" id="25278753"/>
<feature type="region of interest" description="Disordered" evidence="1">
    <location>
        <begin position="34"/>
        <end position="79"/>
    </location>
</feature>
<accession>A0A072PGJ1</accession>
<dbReference type="EMBL" id="AMGV01000003">
    <property type="protein sequence ID" value="KEF58976.1"/>
    <property type="molecule type" value="Genomic_DNA"/>
</dbReference>
<keyword evidence="3" id="KW-1185">Reference proteome</keyword>
<dbReference type="HOGENOM" id="CLU_030107_0_0_1"/>
<protein>
    <recommendedName>
        <fullName evidence="4">BTB domain-containing protein</fullName>
    </recommendedName>
</protein>
<organism evidence="2 3">
    <name type="scientific">Exophiala aquamarina CBS 119918</name>
    <dbReference type="NCBI Taxonomy" id="1182545"/>
    <lineage>
        <taxon>Eukaryota</taxon>
        <taxon>Fungi</taxon>
        <taxon>Dikarya</taxon>
        <taxon>Ascomycota</taxon>
        <taxon>Pezizomycotina</taxon>
        <taxon>Eurotiomycetes</taxon>
        <taxon>Chaetothyriomycetidae</taxon>
        <taxon>Chaetothyriales</taxon>
        <taxon>Herpotrichiellaceae</taxon>
        <taxon>Exophiala</taxon>
    </lineage>
</organism>
<evidence type="ECO:0000256" key="1">
    <source>
        <dbReference type="SAM" id="MobiDB-lite"/>
    </source>
</evidence>
<dbReference type="RefSeq" id="XP_013261566.1">
    <property type="nucleotide sequence ID" value="XM_013406112.1"/>
</dbReference>
<comment type="caution">
    <text evidence="2">The sequence shown here is derived from an EMBL/GenBank/DDBJ whole genome shotgun (WGS) entry which is preliminary data.</text>
</comment>
<proteinExistence type="predicted"/>
<dbReference type="Gene3D" id="3.30.710.10">
    <property type="entry name" value="Potassium Channel Kv1.1, Chain A"/>
    <property type="match status" value="1"/>
</dbReference>
<evidence type="ECO:0000313" key="3">
    <source>
        <dbReference type="Proteomes" id="UP000027920"/>
    </source>
</evidence>
<evidence type="ECO:0000313" key="2">
    <source>
        <dbReference type="EMBL" id="KEF58976.1"/>
    </source>
</evidence>
<sequence length="618" mass="67896">MGHDLPYHRQKARPSIQPVLPVLPELSRLFKAHSKKNVESSAPQTSPSEFGQSAVKTKQTPEPANKSGPTEFSSEAVLAQEDVNNTNSVEDKAVSASTASQTGTPSASTPATQGLAVEASNCPLDDDKEVISEKAEIEGIQQPGGPFEGEIAHVAESSFETDQMLPIREPERNLDSPHGYIDQSRSTSAAVEDEQQELVSSSATSVAADIDEKASGGVLSGMSQASQGGNHTLLSPAMTENNEQYRRGSSVLPGQVLPTSSPRVNSLPSLNEYFLHVAASKEYADWVLQVHSPTTKAQSFPTYAHSILLLRSHRMRRLMTRQSSYGTNVIELYPPRYVLPHAFESALRFLYSDSVIAKDFFLQQPAPVDSQAVRLHHLDYILSYWISGIELGLDIISERAETLLSDYLDWDLVEPAYKAADDIAKSEISSNSKHMTGTDYFVLSGSIVRVILHFLVSRIDVNSFKLDTSSVSTFLPSRLPLVDDNRARTNPALASMVFGSMPSSMGVSASSPQLDFLPNGFTPKDTLATKILLNLGFENLYRFNTFLQRRGSAYANRIMTEVVQEREARRERVLNAQHIPNPERMAASAKWDVVGHQEMFVNGVLSEKRVGFLLPSSR</sequence>
<name>A0A072PGJ1_9EURO</name>
<evidence type="ECO:0008006" key="4">
    <source>
        <dbReference type="Google" id="ProtNLM"/>
    </source>
</evidence>
<dbReference type="AlphaFoldDB" id="A0A072PGJ1"/>
<gene>
    <name evidence="2" type="ORF">A1O9_03819</name>
</gene>
<feature type="region of interest" description="Disordered" evidence="1">
    <location>
        <begin position="91"/>
        <end position="115"/>
    </location>
</feature>
<feature type="compositionally biased region" description="Polar residues" evidence="1">
    <location>
        <begin position="39"/>
        <end position="73"/>
    </location>
</feature>